<dbReference type="EMBL" id="HACG01024701">
    <property type="protein sequence ID" value="CEK71566.1"/>
    <property type="molecule type" value="Transcribed_RNA"/>
</dbReference>
<dbReference type="AlphaFoldDB" id="A0A0B6ZUP7"/>
<sequence length="54" mass="6114">MIMNTEAYDHVLPPCSTAGSQVLTVTYVIIINLEVSKQKVKMTDQFVVSQCYYL</sequence>
<name>A0A0B6ZUP7_9EUPU</name>
<protein>
    <submittedName>
        <fullName evidence="1">Uncharacterized protein</fullName>
    </submittedName>
</protein>
<reference evidence="1" key="1">
    <citation type="submission" date="2014-12" db="EMBL/GenBank/DDBJ databases">
        <title>Insight into the proteome of Arion vulgaris.</title>
        <authorList>
            <person name="Aradska J."/>
            <person name="Bulat T."/>
            <person name="Smidak R."/>
            <person name="Sarate P."/>
            <person name="Gangsoo J."/>
            <person name="Sialana F."/>
            <person name="Bilban M."/>
            <person name="Lubec G."/>
        </authorList>
    </citation>
    <scope>NUCLEOTIDE SEQUENCE</scope>
    <source>
        <tissue evidence="1">Skin</tissue>
    </source>
</reference>
<evidence type="ECO:0000313" key="1">
    <source>
        <dbReference type="EMBL" id="CEK71566.1"/>
    </source>
</evidence>
<proteinExistence type="predicted"/>
<organism evidence="1">
    <name type="scientific">Arion vulgaris</name>
    <dbReference type="NCBI Taxonomy" id="1028688"/>
    <lineage>
        <taxon>Eukaryota</taxon>
        <taxon>Metazoa</taxon>
        <taxon>Spiralia</taxon>
        <taxon>Lophotrochozoa</taxon>
        <taxon>Mollusca</taxon>
        <taxon>Gastropoda</taxon>
        <taxon>Heterobranchia</taxon>
        <taxon>Euthyneura</taxon>
        <taxon>Panpulmonata</taxon>
        <taxon>Eupulmonata</taxon>
        <taxon>Stylommatophora</taxon>
        <taxon>Helicina</taxon>
        <taxon>Arionoidea</taxon>
        <taxon>Arionidae</taxon>
        <taxon>Arion</taxon>
    </lineage>
</organism>
<gene>
    <name evidence="1" type="primary">ORF78919</name>
</gene>
<accession>A0A0B6ZUP7</accession>